<accession>A0A9P6NGB8</accession>
<keyword evidence="3" id="KW-1185">Reference proteome</keyword>
<dbReference type="EMBL" id="MU167313">
    <property type="protein sequence ID" value="KAG0143687.1"/>
    <property type="molecule type" value="Genomic_DNA"/>
</dbReference>
<evidence type="ECO:0000313" key="3">
    <source>
        <dbReference type="Proteomes" id="UP000886653"/>
    </source>
</evidence>
<feature type="compositionally biased region" description="Basic and acidic residues" evidence="1">
    <location>
        <begin position="111"/>
        <end position="120"/>
    </location>
</feature>
<proteinExistence type="predicted"/>
<dbReference type="Proteomes" id="UP000886653">
    <property type="component" value="Unassembled WGS sequence"/>
</dbReference>
<evidence type="ECO:0000313" key="2">
    <source>
        <dbReference type="EMBL" id="KAG0143687.1"/>
    </source>
</evidence>
<name>A0A9P6NGB8_9BASI</name>
<evidence type="ECO:0000256" key="1">
    <source>
        <dbReference type="SAM" id="MobiDB-lite"/>
    </source>
</evidence>
<feature type="region of interest" description="Disordered" evidence="1">
    <location>
        <begin position="86"/>
        <end position="120"/>
    </location>
</feature>
<gene>
    <name evidence="2" type="ORF">CROQUDRAFT_109040</name>
</gene>
<sequence>MAITEPIEIFFLMIRIVCALKNHEILFKQKKGLALTRKTEFSDQNLKLVKRENVISIVFNYQLGHAKLMLFSMDVKGAAKGVKKKPDAEKSLPIGLGRDPDRVPTFSTAEEAPRYSDELEKPDQEIEGHVTGVGTCLQTHALLVDMTRKTLHMASRASDERYTLGNRKTSVNACWQWAHQPSLRTSLQIVIVVAYHPLSSLFSSAQQLTLSVRLGSWSVQKEGRWRSMSLLGGSGMIRAANQLLQIVKPSLHSDPMAFIYPYAIDSSFKSHSRKEEKRNKKGSSPGSDRTLFVKVKKLEAWAGADEGQISQALTYLKPIHLRLHGISNSLRVFIHNSSHLWHILSIKNFPSQLAFDHELVSFRSKGPDEHPVFGYDRPPETNAAQAVDLLCFVGFA</sequence>
<reference evidence="2" key="1">
    <citation type="submission" date="2013-11" db="EMBL/GenBank/DDBJ databases">
        <title>Genome sequence of the fusiform rust pathogen reveals effectors for host alternation and coevolution with pine.</title>
        <authorList>
            <consortium name="DOE Joint Genome Institute"/>
            <person name="Smith K."/>
            <person name="Pendleton A."/>
            <person name="Kubisiak T."/>
            <person name="Anderson C."/>
            <person name="Salamov A."/>
            <person name="Aerts A."/>
            <person name="Riley R."/>
            <person name="Clum A."/>
            <person name="Lindquist E."/>
            <person name="Ence D."/>
            <person name="Campbell M."/>
            <person name="Kronenberg Z."/>
            <person name="Feau N."/>
            <person name="Dhillon B."/>
            <person name="Hamelin R."/>
            <person name="Burleigh J."/>
            <person name="Smith J."/>
            <person name="Yandell M."/>
            <person name="Nelson C."/>
            <person name="Grigoriev I."/>
            <person name="Davis J."/>
        </authorList>
    </citation>
    <scope>NUCLEOTIDE SEQUENCE</scope>
    <source>
        <strain evidence="2">G11</strain>
    </source>
</reference>
<protein>
    <submittedName>
        <fullName evidence="2">Uncharacterized protein</fullName>
    </submittedName>
</protein>
<organism evidence="2 3">
    <name type="scientific">Cronartium quercuum f. sp. fusiforme G11</name>
    <dbReference type="NCBI Taxonomy" id="708437"/>
    <lineage>
        <taxon>Eukaryota</taxon>
        <taxon>Fungi</taxon>
        <taxon>Dikarya</taxon>
        <taxon>Basidiomycota</taxon>
        <taxon>Pucciniomycotina</taxon>
        <taxon>Pucciniomycetes</taxon>
        <taxon>Pucciniales</taxon>
        <taxon>Coleosporiaceae</taxon>
        <taxon>Cronartium</taxon>
    </lineage>
</organism>
<dbReference type="AlphaFoldDB" id="A0A9P6NGB8"/>
<comment type="caution">
    <text evidence="2">The sequence shown here is derived from an EMBL/GenBank/DDBJ whole genome shotgun (WGS) entry which is preliminary data.</text>
</comment>